<evidence type="ECO:0000313" key="3">
    <source>
        <dbReference type="Proteomes" id="UP001160625"/>
    </source>
</evidence>
<evidence type="ECO:0000313" key="2">
    <source>
        <dbReference type="EMBL" id="MDH7639955.1"/>
    </source>
</evidence>
<dbReference type="Proteomes" id="UP001160625">
    <property type="component" value="Unassembled WGS sequence"/>
</dbReference>
<feature type="compositionally biased region" description="Basic and acidic residues" evidence="1">
    <location>
        <begin position="87"/>
        <end position="99"/>
    </location>
</feature>
<protein>
    <recommendedName>
        <fullName evidence="4">TniQ protein</fullName>
    </recommendedName>
</protein>
<organism evidence="2 3">
    <name type="scientific">Sphingomonas oryzagri</name>
    <dbReference type="NCBI Taxonomy" id="3042314"/>
    <lineage>
        <taxon>Bacteria</taxon>
        <taxon>Pseudomonadati</taxon>
        <taxon>Pseudomonadota</taxon>
        <taxon>Alphaproteobacteria</taxon>
        <taxon>Sphingomonadales</taxon>
        <taxon>Sphingomonadaceae</taxon>
        <taxon>Sphingomonas</taxon>
    </lineage>
</organism>
<proteinExistence type="predicted"/>
<comment type="caution">
    <text evidence="2">The sequence shown here is derived from an EMBL/GenBank/DDBJ whole genome shotgun (WGS) entry which is preliminary data.</text>
</comment>
<gene>
    <name evidence="2" type="ORF">QGN17_14560</name>
</gene>
<feature type="region of interest" description="Disordered" evidence="1">
    <location>
        <begin position="87"/>
        <end position="107"/>
    </location>
</feature>
<keyword evidence="3" id="KW-1185">Reference proteome</keyword>
<sequence length="650" mass="71819">MVTAGIRWNGTVSSARLSLPTVPRDGESLIGLVARATRRNVLANTRIVTSVTGAYLFHPGHVVVEPGDWSVALARVVGCSPAEVEARRVGNEQKPDPHAGARIPTPARSHLELHRRRVSPVSLAESGHHRTTWLYRHLPYCPESLELLIDRCSDCGTVQGWSEAWGIGNCDNYECRRPLVAPEPRFLPRRLEASYRRFASMLDPDPSVRASTLAAMPTDFAEASCRIQVQSLVLLGSLFVRGVPANIVGSTNARGVVHLPPEELAEIVCTGVDLLGDWPRRLRGEVVERLSDGRLSDLSAAKRFSKGYRRLSVTTTKSSLYRMFEAGLPETRDNSHIALAALGRRTFNARDAARITGISTIQFARLRNTGRITPIVASSEPRGARFDAHEIELISNLWRGSDPWTFCATYLKIPVYGIEQLAALGELAYVDHPVIHALDPEPRLLKTAVAGIRSRFAEVARTEAPPSGLVPLHLAMRCFARMKPWGHVLSMILADELPCWIPVGRSFDARHALVDPCRIAGRPDLQSSSDNLKLFPRIMLTTSEACDILMVGKRELDRAVAMGLVRLSRHSPKKTFYDRAQILRLSETIMPWPMVKQTVGLLPRNVLAATGVNLANTFPIGLPREDVLAGRLPVIKVQRPQWPGRRCAVD</sequence>
<reference evidence="2" key="1">
    <citation type="submission" date="2023-04" db="EMBL/GenBank/DDBJ databases">
        <title>Sphingomonas sp. MAHUQ-71 isolated from rice field.</title>
        <authorList>
            <person name="Huq M.A."/>
        </authorList>
    </citation>
    <scope>NUCLEOTIDE SEQUENCE</scope>
    <source>
        <strain evidence="2">MAHUQ-71</strain>
    </source>
</reference>
<accession>A0ABT6N3T1</accession>
<evidence type="ECO:0008006" key="4">
    <source>
        <dbReference type="Google" id="ProtNLM"/>
    </source>
</evidence>
<dbReference type="RefSeq" id="WP_281045319.1">
    <property type="nucleotide sequence ID" value="NZ_JARYGZ010000002.1"/>
</dbReference>
<name>A0ABT6N3T1_9SPHN</name>
<evidence type="ECO:0000256" key="1">
    <source>
        <dbReference type="SAM" id="MobiDB-lite"/>
    </source>
</evidence>
<dbReference type="EMBL" id="JARYGZ010000002">
    <property type="protein sequence ID" value="MDH7639955.1"/>
    <property type="molecule type" value="Genomic_DNA"/>
</dbReference>